<sequence>MDARVKSLAVVATTAGGAVLRKVLNRAPSGWPSTEHADPERWRVVTVYRSIDEIGETLPEPLAELGDEIEVRLTPAPGDKGTEVAARLRSATGQDSADKLRTLRRALRDAKQILEVGWVLEPGRHTTTQPTALNEPLRKATAHAKEEGVL</sequence>
<organism evidence="2 3">
    <name type="scientific">Kribbella flavida (strain DSM 17836 / JCM 10339 / NBRC 14399)</name>
    <dbReference type="NCBI Taxonomy" id="479435"/>
    <lineage>
        <taxon>Bacteria</taxon>
        <taxon>Bacillati</taxon>
        <taxon>Actinomycetota</taxon>
        <taxon>Actinomycetes</taxon>
        <taxon>Propionibacteriales</taxon>
        <taxon>Kribbellaceae</taxon>
        <taxon>Kribbella</taxon>
    </lineage>
</organism>
<evidence type="ECO:0000313" key="3">
    <source>
        <dbReference type="Proteomes" id="UP000007967"/>
    </source>
</evidence>
<dbReference type="AlphaFoldDB" id="D2PQR1"/>
<dbReference type="EMBL" id="CP001736">
    <property type="protein sequence ID" value="ADB31044.1"/>
    <property type="molecule type" value="Genomic_DNA"/>
</dbReference>
<name>D2PQR1_KRIFD</name>
<gene>
    <name evidence="2" type="ordered locus">Kfla_1950</name>
</gene>
<accession>D2PQR1</accession>
<dbReference type="HOGENOM" id="CLU_142198_0_0_11"/>
<reference evidence="2 3" key="2">
    <citation type="journal article" date="2010" name="Stand. Genomic Sci.">
        <title>Complete genome sequence of Kribbella flavida type strain (IFO 14399).</title>
        <authorList>
            <person name="Pukall R."/>
            <person name="Lapidus A."/>
            <person name="Glavina Del Rio T."/>
            <person name="Copeland A."/>
            <person name="Tice H."/>
            <person name="Cheng J.-F."/>
            <person name="Lucas S."/>
            <person name="Chen F."/>
            <person name="Nolan M."/>
            <person name="LaButti K."/>
            <person name="Pati A."/>
            <person name="Ivanova N."/>
            <person name="Mavrommatis K."/>
            <person name="Mikhailova N."/>
            <person name="Pitluck S."/>
            <person name="Bruce D."/>
            <person name="Goodwin L."/>
            <person name="Land M."/>
            <person name="Hauser L."/>
            <person name="Chang Y.-J."/>
            <person name="Jeffries C.D."/>
            <person name="Chen A."/>
            <person name="Palaniappan K."/>
            <person name="Chain P."/>
            <person name="Rohde M."/>
            <person name="Goeker M."/>
            <person name="Bristow J."/>
            <person name="Eisen J.A."/>
            <person name="Markowitz V."/>
            <person name="Hugenholtz P."/>
            <person name="Kyrpides N.C."/>
            <person name="Klenk H.-P."/>
            <person name="Brettin T."/>
        </authorList>
    </citation>
    <scope>NUCLEOTIDE SEQUENCE [LARGE SCALE GENOMIC DNA]</scope>
    <source>
        <strain evidence="3">DSM 17836 / JCM 10339 / NBRC 14399</strain>
    </source>
</reference>
<proteinExistence type="predicted"/>
<feature type="region of interest" description="Disordered" evidence="1">
    <location>
        <begin position="125"/>
        <end position="150"/>
    </location>
</feature>
<dbReference type="OrthoDB" id="3695445at2"/>
<dbReference type="RefSeq" id="WP_012919600.1">
    <property type="nucleotide sequence ID" value="NC_013729.1"/>
</dbReference>
<dbReference type="STRING" id="479435.Kfla_1950"/>
<dbReference type="eggNOG" id="COG5637">
    <property type="taxonomic scope" value="Bacteria"/>
</dbReference>
<evidence type="ECO:0000313" key="2">
    <source>
        <dbReference type="EMBL" id="ADB31044.1"/>
    </source>
</evidence>
<reference evidence="3" key="1">
    <citation type="submission" date="2009-09" db="EMBL/GenBank/DDBJ databases">
        <title>The complete genome of Kribbella flavida DSM 17836.</title>
        <authorList>
            <consortium name="US DOE Joint Genome Institute (JGI-PGF)"/>
            <person name="Lucas S."/>
            <person name="Copeland A."/>
            <person name="Lapidus A."/>
            <person name="Glavina del Rio T."/>
            <person name="Dalin E."/>
            <person name="Tice H."/>
            <person name="Bruce D."/>
            <person name="Goodwin L."/>
            <person name="Pitluck S."/>
            <person name="Kyrpides N."/>
            <person name="Mavromatis K."/>
            <person name="Ivanova N."/>
            <person name="Saunders E."/>
            <person name="Brettin T."/>
            <person name="Detter J.C."/>
            <person name="Han C."/>
            <person name="Larimer F."/>
            <person name="Land M."/>
            <person name="Hauser L."/>
            <person name="Markowitz V."/>
            <person name="Cheng J.-F."/>
            <person name="Hugenholtz P."/>
            <person name="Woyke T."/>
            <person name="Wu D."/>
            <person name="Pukall R."/>
            <person name="Klenk H.-P."/>
            <person name="Eisen J.A."/>
        </authorList>
    </citation>
    <scope>NUCLEOTIDE SEQUENCE [LARGE SCALE GENOMIC DNA]</scope>
    <source>
        <strain evidence="3">DSM 17836 / JCM 10339 / NBRC 14399</strain>
    </source>
</reference>
<protein>
    <submittedName>
        <fullName evidence="2">Uncharacterized protein</fullName>
    </submittedName>
</protein>
<keyword evidence="3" id="KW-1185">Reference proteome</keyword>
<dbReference type="KEGG" id="kfl:Kfla_1950"/>
<dbReference type="Proteomes" id="UP000007967">
    <property type="component" value="Chromosome"/>
</dbReference>
<evidence type="ECO:0000256" key="1">
    <source>
        <dbReference type="SAM" id="MobiDB-lite"/>
    </source>
</evidence>